<dbReference type="InterPro" id="IPR036179">
    <property type="entry name" value="Ig-like_dom_sf"/>
</dbReference>
<comment type="caution">
    <text evidence="2">The sequence shown here is derived from an EMBL/GenBank/DDBJ whole genome shotgun (WGS) entry which is preliminary data.</text>
</comment>
<dbReference type="PANTHER" id="PTHR21063">
    <property type="entry name" value="LFA-3"/>
    <property type="match status" value="1"/>
</dbReference>
<protein>
    <recommendedName>
        <fullName evidence="1">Immunoglobulin V-set domain-containing protein</fullName>
    </recommendedName>
</protein>
<dbReference type="SUPFAM" id="SSF48726">
    <property type="entry name" value="Immunoglobulin"/>
    <property type="match status" value="1"/>
</dbReference>
<organism evidence="2 3">
    <name type="scientific">Cirrhinus mrigala</name>
    <name type="common">Mrigala</name>
    <dbReference type="NCBI Taxonomy" id="683832"/>
    <lineage>
        <taxon>Eukaryota</taxon>
        <taxon>Metazoa</taxon>
        <taxon>Chordata</taxon>
        <taxon>Craniata</taxon>
        <taxon>Vertebrata</taxon>
        <taxon>Euteleostomi</taxon>
        <taxon>Actinopterygii</taxon>
        <taxon>Neopterygii</taxon>
        <taxon>Teleostei</taxon>
        <taxon>Ostariophysi</taxon>
        <taxon>Cypriniformes</taxon>
        <taxon>Cyprinidae</taxon>
        <taxon>Labeoninae</taxon>
        <taxon>Labeonini</taxon>
        <taxon>Cirrhinus</taxon>
    </lineage>
</organism>
<dbReference type="InterPro" id="IPR013106">
    <property type="entry name" value="Ig_V-set"/>
</dbReference>
<reference evidence="2 3" key="1">
    <citation type="submission" date="2024-05" db="EMBL/GenBank/DDBJ databases">
        <title>Genome sequencing and assembly of Indian major carp, Cirrhinus mrigala (Hamilton, 1822).</title>
        <authorList>
            <person name="Mohindra V."/>
            <person name="Chowdhury L.M."/>
            <person name="Lal K."/>
            <person name="Jena J.K."/>
        </authorList>
    </citation>
    <scope>NUCLEOTIDE SEQUENCE [LARGE SCALE GENOMIC DNA]</scope>
    <source>
        <strain evidence="2">CM1030</strain>
        <tissue evidence="2">Blood</tissue>
    </source>
</reference>
<name>A0ABD0NGG9_CIRMR</name>
<dbReference type="Pfam" id="PF07686">
    <property type="entry name" value="V-set"/>
    <property type="match status" value="1"/>
</dbReference>
<evidence type="ECO:0000313" key="2">
    <source>
        <dbReference type="EMBL" id="KAL0161104.1"/>
    </source>
</evidence>
<keyword evidence="3" id="KW-1185">Reference proteome</keyword>
<dbReference type="EMBL" id="JAMKFB020000022">
    <property type="protein sequence ID" value="KAL0161104.1"/>
    <property type="molecule type" value="Genomic_DNA"/>
</dbReference>
<dbReference type="InterPro" id="IPR013783">
    <property type="entry name" value="Ig-like_fold"/>
</dbReference>
<dbReference type="Gene3D" id="2.60.40.10">
    <property type="entry name" value="Immunoglobulins"/>
    <property type="match status" value="1"/>
</dbReference>
<dbReference type="AlphaFoldDB" id="A0ABD0NGG9"/>
<accession>A0ABD0NGG9</accession>
<feature type="domain" description="Immunoglobulin V-set" evidence="1">
    <location>
        <begin position="2"/>
        <end position="104"/>
    </location>
</feature>
<gene>
    <name evidence="2" type="ORF">M9458_044829</name>
</gene>
<dbReference type="Proteomes" id="UP001529510">
    <property type="component" value="Unassembled WGS sequence"/>
</dbReference>
<sequence>KKMEVMEGESVTLETVAEIKKDYLILWLFGDVELLTGIAMFRGETGRIFTYAYVAGGIFKDRLELDETTGSLTIRNTRTAHSGIYKLQIISSSGVLDQTFTVTVK</sequence>
<evidence type="ECO:0000259" key="1">
    <source>
        <dbReference type="Pfam" id="PF07686"/>
    </source>
</evidence>
<feature type="non-terminal residue" evidence="2">
    <location>
        <position position="105"/>
    </location>
</feature>
<evidence type="ECO:0000313" key="3">
    <source>
        <dbReference type="Proteomes" id="UP001529510"/>
    </source>
</evidence>
<proteinExistence type="predicted"/>
<dbReference type="PANTHER" id="PTHR21063:SF4">
    <property type="entry name" value="CD48 ANTIGEN-RELATED"/>
    <property type="match status" value="1"/>
</dbReference>
<feature type="non-terminal residue" evidence="2">
    <location>
        <position position="1"/>
    </location>
</feature>